<feature type="domain" description="Protein kinase" evidence="3">
    <location>
        <begin position="15"/>
        <end position="390"/>
    </location>
</feature>
<dbReference type="GO" id="GO:0004674">
    <property type="term" value="F:protein serine/threonine kinase activity"/>
    <property type="evidence" value="ECO:0007669"/>
    <property type="project" value="TreeGrafter"/>
</dbReference>
<gene>
    <name evidence="4" type="ORF">THAOC_02489</name>
</gene>
<dbReference type="PANTHER" id="PTHR44167:SF30">
    <property type="entry name" value="PHOSPHORYLASE KINASE"/>
    <property type="match status" value="1"/>
</dbReference>
<dbReference type="Pfam" id="PF00069">
    <property type="entry name" value="Pkinase"/>
    <property type="match status" value="2"/>
</dbReference>
<evidence type="ECO:0000256" key="1">
    <source>
        <dbReference type="PROSITE-ProRule" id="PRU10141"/>
    </source>
</evidence>
<dbReference type="Gene3D" id="3.30.200.20">
    <property type="entry name" value="Phosphorylase Kinase, domain 1"/>
    <property type="match status" value="1"/>
</dbReference>
<name>K0TQC0_THAOC</name>
<feature type="compositionally biased region" description="Basic and acidic residues" evidence="2">
    <location>
        <begin position="204"/>
        <end position="215"/>
    </location>
</feature>
<evidence type="ECO:0000259" key="3">
    <source>
        <dbReference type="PROSITE" id="PS50011"/>
    </source>
</evidence>
<dbReference type="PROSITE" id="PS00107">
    <property type="entry name" value="PROTEIN_KINASE_ATP"/>
    <property type="match status" value="1"/>
</dbReference>
<comment type="caution">
    <text evidence="4">The sequence shown here is derived from an EMBL/GenBank/DDBJ whole genome shotgun (WGS) entry which is preliminary data.</text>
</comment>
<dbReference type="Gene3D" id="1.10.510.10">
    <property type="entry name" value="Transferase(Phosphotransferase) domain 1"/>
    <property type="match status" value="1"/>
</dbReference>
<protein>
    <recommendedName>
        <fullName evidence="3">Protein kinase domain-containing protein</fullName>
    </recommendedName>
</protein>
<proteinExistence type="predicted"/>
<evidence type="ECO:0000256" key="2">
    <source>
        <dbReference type="SAM" id="MobiDB-lite"/>
    </source>
</evidence>
<dbReference type="OMA" id="CINEPLH"/>
<accession>K0TQC0</accession>
<dbReference type="InterPro" id="IPR017441">
    <property type="entry name" value="Protein_kinase_ATP_BS"/>
</dbReference>
<dbReference type="InterPro" id="IPR011009">
    <property type="entry name" value="Kinase-like_dom_sf"/>
</dbReference>
<evidence type="ECO:0000313" key="4">
    <source>
        <dbReference type="EMBL" id="EJK75782.1"/>
    </source>
</evidence>
<dbReference type="GO" id="GO:0044773">
    <property type="term" value="P:mitotic DNA damage checkpoint signaling"/>
    <property type="evidence" value="ECO:0007669"/>
    <property type="project" value="TreeGrafter"/>
</dbReference>
<keyword evidence="5" id="KW-1185">Reference proteome</keyword>
<dbReference type="InterPro" id="IPR000719">
    <property type="entry name" value="Prot_kinase_dom"/>
</dbReference>
<dbReference type="PANTHER" id="PTHR44167">
    <property type="entry name" value="OVARIAN-SPECIFIC SERINE/THREONINE-PROTEIN KINASE LOK-RELATED"/>
    <property type="match status" value="1"/>
</dbReference>
<dbReference type="eggNOG" id="KOG0606">
    <property type="taxonomic scope" value="Eukaryota"/>
</dbReference>
<feature type="binding site" evidence="1">
    <location>
        <position position="44"/>
    </location>
    <ligand>
        <name>ATP</name>
        <dbReference type="ChEBI" id="CHEBI:30616"/>
    </ligand>
</feature>
<dbReference type="OrthoDB" id="5979581at2759"/>
<dbReference type="EMBL" id="AGNL01002732">
    <property type="protein sequence ID" value="EJK75782.1"/>
    <property type="molecule type" value="Genomic_DNA"/>
</dbReference>
<dbReference type="PROSITE" id="PS50011">
    <property type="entry name" value="PROTEIN_KINASE_DOM"/>
    <property type="match status" value="1"/>
</dbReference>
<keyword evidence="1" id="KW-0067">ATP-binding</keyword>
<evidence type="ECO:0000313" key="5">
    <source>
        <dbReference type="Proteomes" id="UP000266841"/>
    </source>
</evidence>
<dbReference type="Proteomes" id="UP000266841">
    <property type="component" value="Unassembled WGS sequence"/>
</dbReference>
<dbReference type="AlphaFoldDB" id="K0TQC0"/>
<organism evidence="4 5">
    <name type="scientific">Thalassiosira oceanica</name>
    <name type="common">Marine diatom</name>
    <dbReference type="NCBI Taxonomy" id="159749"/>
    <lineage>
        <taxon>Eukaryota</taxon>
        <taxon>Sar</taxon>
        <taxon>Stramenopiles</taxon>
        <taxon>Ochrophyta</taxon>
        <taxon>Bacillariophyta</taxon>
        <taxon>Coscinodiscophyceae</taxon>
        <taxon>Thalassiosirophycidae</taxon>
        <taxon>Thalassiosirales</taxon>
        <taxon>Thalassiosiraceae</taxon>
        <taxon>Thalassiosira</taxon>
    </lineage>
</organism>
<dbReference type="GO" id="GO:0005634">
    <property type="term" value="C:nucleus"/>
    <property type="evidence" value="ECO:0007669"/>
    <property type="project" value="TreeGrafter"/>
</dbReference>
<reference evidence="4 5" key="1">
    <citation type="journal article" date="2012" name="Genome Biol.">
        <title>Genome and low-iron response of an oceanic diatom adapted to chronic iron limitation.</title>
        <authorList>
            <person name="Lommer M."/>
            <person name="Specht M."/>
            <person name="Roy A.S."/>
            <person name="Kraemer L."/>
            <person name="Andreson R."/>
            <person name="Gutowska M.A."/>
            <person name="Wolf J."/>
            <person name="Bergner S.V."/>
            <person name="Schilhabel M.B."/>
            <person name="Klostermeier U.C."/>
            <person name="Beiko R.G."/>
            <person name="Rosenstiel P."/>
            <person name="Hippler M."/>
            <person name="Laroche J."/>
        </authorList>
    </citation>
    <scope>NUCLEOTIDE SEQUENCE [LARGE SCALE GENOMIC DNA]</scope>
    <source>
        <strain evidence="4 5">CCMP1005</strain>
    </source>
</reference>
<keyword evidence="1" id="KW-0547">Nucleotide-binding</keyword>
<dbReference type="GO" id="GO:0005524">
    <property type="term" value="F:ATP binding"/>
    <property type="evidence" value="ECO:0007669"/>
    <property type="project" value="UniProtKB-UniRule"/>
</dbReference>
<sequence length="420" mass="46529">MSHKPRWPADVGREYEPVRPIGKGGFAEVWMAKNKTTGGFVAIKCTKEDIYSKREVAILTELSRMQQPHPHLVKLVKAFEPADGAVYIALSLARGPTLHHIIRKHGALGLVIAQVISRQLIGAVAYLHGHGVIFRDCHPSNVVVSGSAVDTEAWWSDSLDLDGEVLALAKRCRVTLIDFGFARALQLDPAQCVASVGIEARDRDDDRVESARAHEQIPTTKRGRTREQNLNKSQSRRLQRGLSAVGTRKYADPSIFRTIRDNLNASMRSMNSSMNRSSASASHKERKLKSFSASIADYSLTADSYSIGCTIRHMVTGVPPGISVPDFIAEKNRPFKAVLNAIKRSKRTRPKMYRELSDLPESLADIISKMTTIDSRKRLTVRTATQHPWIEASFVGADDVMRPEARHGNPIICLECATCS</sequence>
<dbReference type="SUPFAM" id="SSF56112">
    <property type="entry name" value="Protein kinase-like (PK-like)"/>
    <property type="match status" value="1"/>
</dbReference>
<feature type="region of interest" description="Disordered" evidence="2">
    <location>
        <begin position="204"/>
        <end position="243"/>
    </location>
</feature>